<dbReference type="GO" id="GO:0005829">
    <property type="term" value="C:cytosol"/>
    <property type="evidence" value="ECO:0007669"/>
    <property type="project" value="TreeGrafter"/>
</dbReference>
<evidence type="ECO:0000313" key="9">
    <source>
        <dbReference type="EMBL" id="SMC57674.1"/>
    </source>
</evidence>
<evidence type="ECO:0000256" key="3">
    <source>
        <dbReference type="ARBA" id="ARBA00022730"/>
    </source>
</evidence>
<evidence type="ECO:0000313" key="10">
    <source>
        <dbReference type="Proteomes" id="UP000192790"/>
    </source>
</evidence>
<dbReference type="Proteomes" id="UP000192790">
    <property type="component" value="Unassembled WGS sequence"/>
</dbReference>
<dbReference type="InterPro" id="IPR002583">
    <property type="entry name" value="Ribosomal_bS20"/>
</dbReference>
<dbReference type="RefSeq" id="WP_084234336.1">
    <property type="nucleotide sequence ID" value="NZ_FWXW01000003.1"/>
</dbReference>
<comment type="function">
    <text evidence="1 8">Binds directly to 16S ribosomal RNA.</text>
</comment>
<protein>
    <recommendedName>
        <fullName evidence="7 8">Small ribosomal subunit protein bS20</fullName>
    </recommendedName>
</protein>
<keyword evidence="6 8" id="KW-0687">Ribonucleoprotein</keyword>
<dbReference type="EMBL" id="FWXW01000003">
    <property type="protein sequence ID" value="SMC57674.1"/>
    <property type="molecule type" value="Genomic_DNA"/>
</dbReference>
<keyword evidence="10" id="KW-1185">Reference proteome</keyword>
<keyword evidence="5 8" id="KW-0689">Ribosomal protein</keyword>
<sequence length="88" mass="9440">MPNIKSAKKRVEVAKAKTANNKVAKSILKTYIKNFETAAASGNRDEADSAYKAAVKKIDQAASRGILHKNAAARRKSSLTLKVNQIAG</sequence>
<evidence type="ECO:0000256" key="5">
    <source>
        <dbReference type="ARBA" id="ARBA00022980"/>
    </source>
</evidence>
<keyword evidence="3 8" id="KW-0699">rRNA-binding</keyword>
<gene>
    <name evidence="8" type="primary">rpsT</name>
    <name evidence="9" type="ORF">SAMN02745168_1664</name>
</gene>
<dbReference type="GO" id="GO:0003735">
    <property type="term" value="F:structural constituent of ribosome"/>
    <property type="evidence" value="ECO:0007669"/>
    <property type="project" value="InterPro"/>
</dbReference>
<dbReference type="GO" id="GO:0070181">
    <property type="term" value="F:small ribosomal subunit rRNA binding"/>
    <property type="evidence" value="ECO:0007669"/>
    <property type="project" value="TreeGrafter"/>
</dbReference>
<dbReference type="PANTHER" id="PTHR33398">
    <property type="entry name" value="30S RIBOSOMAL PROTEIN S20"/>
    <property type="match status" value="1"/>
</dbReference>
<accession>A0A1W2AAK5</accession>
<keyword evidence="4 8" id="KW-0694">RNA-binding</keyword>
<evidence type="ECO:0000256" key="7">
    <source>
        <dbReference type="ARBA" id="ARBA00035136"/>
    </source>
</evidence>
<dbReference type="InterPro" id="IPR036510">
    <property type="entry name" value="Ribosomal_bS20_sf"/>
</dbReference>
<dbReference type="STRING" id="1122930.SAMN02745168_1664"/>
<organism evidence="9 10">
    <name type="scientific">Papillibacter cinnamivorans DSM 12816</name>
    <dbReference type="NCBI Taxonomy" id="1122930"/>
    <lineage>
        <taxon>Bacteria</taxon>
        <taxon>Bacillati</taxon>
        <taxon>Bacillota</taxon>
        <taxon>Clostridia</taxon>
        <taxon>Eubacteriales</taxon>
        <taxon>Oscillospiraceae</taxon>
        <taxon>Papillibacter</taxon>
    </lineage>
</organism>
<reference evidence="9 10" key="1">
    <citation type="submission" date="2017-04" db="EMBL/GenBank/DDBJ databases">
        <authorList>
            <person name="Afonso C.L."/>
            <person name="Miller P.J."/>
            <person name="Scott M.A."/>
            <person name="Spackman E."/>
            <person name="Goraichik I."/>
            <person name="Dimitrov K.M."/>
            <person name="Suarez D.L."/>
            <person name="Swayne D.E."/>
        </authorList>
    </citation>
    <scope>NUCLEOTIDE SEQUENCE [LARGE SCALE GENOMIC DNA]</scope>
    <source>
        <strain evidence="9 10">DSM 12816</strain>
    </source>
</reference>
<evidence type="ECO:0000256" key="4">
    <source>
        <dbReference type="ARBA" id="ARBA00022884"/>
    </source>
</evidence>
<name>A0A1W2AAK5_9FIRM</name>
<evidence type="ECO:0000256" key="6">
    <source>
        <dbReference type="ARBA" id="ARBA00023274"/>
    </source>
</evidence>
<dbReference type="OrthoDB" id="9808392at2"/>
<dbReference type="Gene3D" id="1.20.58.110">
    <property type="entry name" value="Ribosomal protein S20"/>
    <property type="match status" value="1"/>
</dbReference>
<dbReference type="Pfam" id="PF01649">
    <property type="entry name" value="Ribosomal_S20p"/>
    <property type="match status" value="1"/>
</dbReference>
<evidence type="ECO:0000256" key="8">
    <source>
        <dbReference type="HAMAP-Rule" id="MF_00500"/>
    </source>
</evidence>
<dbReference type="HAMAP" id="MF_00500">
    <property type="entry name" value="Ribosomal_bS20"/>
    <property type="match status" value="1"/>
</dbReference>
<dbReference type="NCBIfam" id="TIGR00029">
    <property type="entry name" value="S20"/>
    <property type="match status" value="1"/>
</dbReference>
<dbReference type="FunFam" id="1.20.58.110:FF:000001">
    <property type="entry name" value="30S ribosomal protein S20"/>
    <property type="match status" value="1"/>
</dbReference>
<dbReference type="GO" id="GO:0006412">
    <property type="term" value="P:translation"/>
    <property type="evidence" value="ECO:0007669"/>
    <property type="project" value="UniProtKB-UniRule"/>
</dbReference>
<evidence type="ECO:0000256" key="2">
    <source>
        <dbReference type="ARBA" id="ARBA00007634"/>
    </source>
</evidence>
<evidence type="ECO:0000256" key="1">
    <source>
        <dbReference type="ARBA" id="ARBA00003134"/>
    </source>
</evidence>
<comment type="similarity">
    <text evidence="2 8">Belongs to the bacterial ribosomal protein bS20 family.</text>
</comment>
<dbReference type="AlphaFoldDB" id="A0A1W2AAK5"/>
<proteinExistence type="inferred from homology"/>
<dbReference type="GO" id="GO:0015935">
    <property type="term" value="C:small ribosomal subunit"/>
    <property type="evidence" value="ECO:0007669"/>
    <property type="project" value="TreeGrafter"/>
</dbReference>
<dbReference type="SUPFAM" id="SSF46992">
    <property type="entry name" value="Ribosomal protein S20"/>
    <property type="match status" value="1"/>
</dbReference>
<dbReference type="PANTHER" id="PTHR33398:SF1">
    <property type="entry name" value="SMALL RIBOSOMAL SUBUNIT PROTEIN BS20C"/>
    <property type="match status" value="1"/>
</dbReference>